<evidence type="ECO:0000313" key="4">
    <source>
        <dbReference type="EMBL" id="KAK2606784.1"/>
    </source>
</evidence>
<feature type="region of interest" description="Disordered" evidence="1">
    <location>
        <begin position="598"/>
        <end position="926"/>
    </location>
</feature>
<dbReference type="GO" id="GO:0030010">
    <property type="term" value="P:establishment of cell polarity"/>
    <property type="evidence" value="ECO:0007669"/>
    <property type="project" value="TreeGrafter"/>
</dbReference>
<gene>
    <name evidence="4" type="ORF">N8I77_005512</name>
</gene>
<dbReference type="InterPro" id="IPR033511">
    <property type="entry name" value="Cdc24/Scd1_PH_dom"/>
</dbReference>
<dbReference type="Proteomes" id="UP001265746">
    <property type="component" value="Unassembled WGS sequence"/>
</dbReference>
<dbReference type="InterPro" id="IPR053793">
    <property type="entry name" value="PB1-like"/>
</dbReference>
<comment type="caution">
    <text evidence="4">The sequence shown here is derived from an EMBL/GenBank/DDBJ whole genome shotgun (WGS) entry which is preliminary data.</text>
</comment>
<evidence type="ECO:0000259" key="3">
    <source>
        <dbReference type="PROSITE" id="PS51745"/>
    </source>
</evidence>
<dbReference type="Pfam" id="PF15411">
    <property type="entry name" value="PH_10"/>
    <property type="match status" value="1"/>
</dbReference>
<dbReference type="SUPFAM" id="SSF54277">
    <property type="entry name" value="CAD &amp; PB1 domains"/>
    <property type="match status" value="1"/>
</dbReference>
<dbReference type="AlphaFoldDB" id="A0AAD9SFU5"/>
<evidence type="ECO:0000256" key="1">
    <source>
        <dbReference type="SAM" id="MobiDB-lite"/>
    </source>
</evidence>
<feature type="compositionally biased region" description="Polar residues" evidence="1">
    <location>
        <begin position="916"/>
        <end position="926"/>
    </location>
</feature>
<dbReference type="PROSITE" id="PS50010">
    <property type="entry name" value="DH_2"/>
    <property type="match status" value="1"/>
</dbReference>
<dbReference type="Gene3D" id="1.20.900.10">
    <property type="entry name" value="Dbl homology (DH) domain"/>
    <property type="match status" value="1"/>
</dbReference>
<sequence>MASHAPLLRTSTAPVFQHSTDGVARLAKMSMSSAPRASQLSGSTIYPSNASLNSLATASTIISPPPSGQVVATSNIINQKADASRSLYQICVAIKNRLSLAPGFDEYMAQLEEREQEGGDAGGPVEGLWGLLRTGLPLLSIYNATDPDDPLVVNVPNATDAKKGKLAIAKFVQGCSKELKIPPQEMFIVADLLGTDTSGFSKVLVVINMVLDIAQQRGLLRQPQQTPYGDIDAPPPEGVAKMSYRDHIIRELVDTERKYVQDLENLHDLKKTLEQRGAISGDVAHSIFLNINSILDFQRRFLIRVETTNSMPQLRQEWGSPFVAYEDSFNATYQPFIANQRKAALIASQVFDKIQTIQHPVACDYNTLDGFLLKPMQRLVKYPLLLKDLMKKSDDETIKQDLAAGIEAAEHVLKKANEAVDRDLLDEALEELVGRVDDWKNHRVEHFGKLLLHGVYTVITGKTDQEKDYEIYLFECILLCCKEITPNKSKDKKDKTRSTGPKMRNKNNKLQLKGRIFMTNVTEVLSFSKPGSYTVQIWWKGDPGVENFVIKFSNEEMMKKWATGLDKQRKENTPQSATSPDQSTANFRWMEAQGGDLVNPYAEHDEDDDDFPPPSSASSYNPMQGLMPRTASSTSLRQRSGTQESTMSLAGMVRRQPPPSFPMPQPPTALSLQTGSQPQHSPGPRGGESYFSPVAESPASSRTSTTSSFFGPSSSYILPKNGAPQSGWPEDNNRYTAPAMPRAPSRDGPSPANAYGMVNGRNPRGPSLPAMATSSSQSIAAQQRSRSYSTPDINGQPQQPVRRTERGGSQGVPAVPGIPAHLHPAHDGNIPRSQTGSPRQELPIRANTQSPGVQRDRLQQFGGGGQMAQFPAQPVHRQLTPGPNKNGLMPAPLNLDSSRTVSPGLNTAGAAPPTSNPLASPNPNDAPFQSQLKVKVNCDSGNYVTLVAAFNITYQSLTDRIDAKLSRFTNSSIGKGNLRLRYRDEDGDFVNIESDEDIQIAFSDWRENIRSMYSGGMGEIELFCVGDTA</sequence>
<accession>A0AAD9SFU5</accession>
<dbReference type="Pfam" id="PF00621">
    <property type="entry name" value="RhoGEF"/>
    <property type="match status" value="1"/>
</dbReference>
<dbReference type="PANTHER" id="PTHR47339">
    <property type="entry name" value="CELL DIVISION CONTROL PROTEIN 24"/>
    <property type="match status" value="1"/>
</dbReference>
<proteinExistence type="predicted"/>
<feature type="domain" description="DH" evidence="2">
    <location>
        <begin position="244"/>
        <end position="419"/>
    </location>
</feature>
<dbReference type="CDD" id="cd13246">
    <property type="entry name" value="PH_Scd1"/>
    <property type="match status" value="1"/>
</dbReference>
<feature type="compositionally biased region" description="Pro residues" evidence="1">
    <location>
        <begin position="656"/>
        <end position="667"/>
    </location>
</feature>
<dbReference type="Gene3D" id="2.30.29.30">
    <property type="entry name" value="Pleckstrin-homology domain (PH domain)/Phosphotyrosine-binding domain (PTB)"/>
    <property type="match status" value="1"/>
</dbReference>
<dbReference type="GO" id="GO:0005085">
    <property type="term" value="F:guanyl-nucleotide exchange factor activity"/>
    <property type="evidence" value="ECO:0007669"/>
    <property type="project" value="InterPro"/>
</dbReference>
<dbReference type="PROSITE" id="PS51745">
    <property type="entry name" value="PB1"/>
    <property type="match status" value="1"/>
</dbReference>
<evidence type="ECO:0000313" key="5">
    <source>
        <dbReference type="Proteomes" id="UP001265746"/>
    </source>
</evidence>
<dbReference type="FunFam" id="2.30.29.30:FF:000364">
    <property type="entry name" value="Rho guanyl nucleotide exchange factor"/>
    <property type="match status" value="1"/>
</dbReference>
<dbReference type="GO" id="GO:0005737">
    <property type="term" value="C:cytoplasm"/>
    <property type="evidence" value="ECO:0007669"/>
    <property type="project" value="TreeGrafter"/>
</dbReference>
<feature type="domain" description="PB1" evidence="3">
    <location>
        <begin position="931"/>
        <end position="1027"/>
    </location>
</feature>
<dbReference type="Pfam" id="PF00564">
    <property type="entry name" value="PB1"/>
    <property type="match status" value="1"/>
</dbReference>
<feature type="region of interest" description="Disordered" evidence="1">
    <location>
        <begin position="565"/>
        <end position="586"/>
    </location>
</feature>
<dbReference type="InterPro" id="IPR053026">
    <property type="entry name" value="CDC42_GEF"/>
</dbReference>
<dbReference type="SMART" id="SM00233">
    <property type="entry name" value="PH"/>
    <property type="match status" value="1"/>
</dbReference>
<protein>
    <submittedName>
        <fullName evidence="4">Uncharacterized protein</fullName>
    </submittedName>
</protein>
<feature type="compositionally biased region" description="Polar residues" evidence="1">
    <location>
        <begin position="573"/>
        <end position="586"/>
    </location>
</feature>
<dbReference type="CDD" id="cd05992">
    <property type="entry name" value="PB1"/>
    <property type="match status" value="1"/>
</dbReference>
<evidence type="ECO:0000259" key="2">
    <source>
        <dbReference type="PROSITE" id="PS50010"/>
    </source>
</evidence>
<feature type="compositionally biased region" description="Polar residues" evidence="1">
    <location>
        <begin position="895"/>
        <end position="905"/>
    </location>
</feature>
<dbReference type="InterPro" id="IPR001849">
    <property type="entry name" value="PH_domain"/>
</dbReference>
<dbReference type="EMBL" id="JAUJFL010000003">
    <property type="protein sequence ID" value="KAK2606784.1"/>
    <property type="molecule type" value="Genomic_DNA"/>
</dbReference>
<feature type="compositionally biased region" description="Polar residues" evidence="1">
    <location>
        <begin position="630"/>
        <end position="648"/>
    </location>
</feature>
<dbReference type="GO" id="GO:0035556">
    <property type="term" value="P:intracellular signal transduction"/>
    <property type="evidence" value="ECO:0007669"/>
    <property type="project" value="InterPro"/>
</dbReference>
<dbReference type="GO" id="GO:0031106">
    <property type="term" value="P:septin ring organization"/>
    <property type="evidence" value="ECO:0007669"/>
    <property type="project" value="TreeGrafter"/>
</dbReference>
<dbReference type="PANTHER" id="PTHR47339:SF1">
    <property type="entry name" value="CELL DIVISION CONTROL PROTEIN 24"/>
    <property type="match status" value="1"/>
</dbReference>
<dbReference type="SMART" id="SM00325">
    <property type="entry name" value="RhoGEF"/>
    <property type="match status" value="1"/>
</dbReference>
<dbReference type="SUPFAM" id="SSF50729">
    <property type="entry name" value="PH domain-like"/>
    <property type="match status" value="1"/>
</dbReference>
<dbReference type="GO" id="GO:0043332">
    <property type="term" value="C:mating projection tip"/>
    <property type="evidence" value="ECO:0007669"/>
    <property type="project" value="TreeGrafter"/>
</dbReference>
<dbReference type="InterPro" id="IPR000219">
    <property type="entry name" value="DH_dom"/>
</dbReference>
<dbReference type="PROSITE" id="PS00741">
    <property type="entry name" value="DH_1"/>
    <property type="match status" value="1"/>
</dbReference>
<feature type="compositionally biased region" description="Polar residues" evidence="1">
    <location>
        <begin position="668"/>
        <end position="680"/>
    </location>
</feature>
<feature type="compositionally biased region" description="Low complexity" evidence="1">
    <location>
        <begin position="774"/>
        <end position="789"/>
    </location>
</feature>
<dbReference type="InterPro" id="IPR011993">
    <property type="entry name" value="PH-like_dom_sf"/>
</dbReference>
<feature type="compositionally biased region" description="Polar residues" evidence="1">
    <location>
        <begin position="790"/>
        <end position="801"/>
    </location>
</feature>
<dbReference type="InterPro" id="IPR035899">
    <property type="entry name" value="DBL_dom_sf"/>
</dbReference>
<reference evidence="4" key="1">
    <citation type="submission" date="2023-06" db="EMBL/GenBank/DDBJ databases">
        <authorList>
            <person name="Noh H."/>
        </authorList>
    </citation>
    <scope>NUCLEOTIDE SEQUENCE</scope>
    <source>
        <strain evidence="4">DUCC20226</strain>
    </source>
</reference>
<dbReference type="GO" id="GO:0005634">
    <property type="term" value="C:nucleus"/>
    <property type="evidence" value="ECO:0007669"/>
    <property type="project" value="TreeGrafter"/>
</dbReference>
<dbReference type="Gene3D" id="3.10.20.90">
    <property type="entry name" value="Phosphatidylinositol 3-kinase Catalytic Subunit, Chain A, domain 1"/>
    <property type="match status" value="1"/>
</dbReference>
<dbReference type="Pfam" id="PF06395">
    <property type="entry name" value="CDC24"/>
    <property type="match status" value="1"/>
</dbReference>
<dbReference type="SUPFAM" id="SSF48065">
    <property type="entry name" value="DBL homology domain (DH-domain)"/>
    <property type="match status" value="1"/>
</dbReference>
<dbReference type="GO" id="GO:0000935">
    <property type="term" value="C:division septum"/>
    <property type="evidence" value="ECO:0007669"/>
    <property type="project" value="TreeGrafter"/>
</dbReference>
<dbReference type="FunFam" id="3.10.20.90:FF:000176">
    <property type="entry name" value="Rho guanyl nucleotide exchange factor"/>
    <property type="match status" value="1"/>
</dbReference>
<organism evidence="4 5">
    <name type="scientific">Phomopsis amygdali</name>
    <name type="common">Fusicoccum amygdali</name>
    <dbReference type="NCBI Taxonomy" id="1214568"/>
    <lineage>
        <taxon>Eukaryota</taxon>
        <taxon>Fungi</taxon>
        <taxon>Dikarya</taxon>
        <taxon>Ascomycota</taxon>
        <taxon>Pezizomycotina</taxon>
        <taxon>Sordariomycetes</taxon>
        <taxon>Sordariomycetidae</taxon>
        <taxon>Diaporthales</taxon>
        <taxon>Diaporthaceae</taxon>
        <taxon>Diaporthe</taxon>
    </lineage>
</organism>
<keyword evidence="5" id="KW-1185">Reference proteome</keyword>
<dbReference type="CDD" id="cd00160">
    <property type="entry name" value="RhoGEF"/>
    <property type="match status" value="1"/>
</dbReference>
<feature type="compositionally biased region" description="Low complexity" evidence="1">
    <location>
        <begin position="697"/>
        <end position="715"/>
    </location>
</feature>
<dbReference type="InterPro" id="IPR001331">
    <property type="entry name" value="GDS_CDC24_CS"/>
</dbReference>
<name>A0AAD9SFU5_PHOAM</name>
<dbReference type="InterPro" id="IPR010481">
    <property type="entry name" value="Cdc24/Scd1_N"/>
</dbReference>
<dbReference type="InterPro" id="IPR000270">
    <property type="entry name" value="PB1_dom"/>
</dbReference>